<dbReference type="EMBL" id="JAMBQA010000016">
    <property type="protein sequence ID" value="MDG0847429.1"/>
    <property type="molecule type" value="Genomic_DNA"/>
</dbReference>
<evidence type="ECO:0000256" key="3">
    <source>
        <dbReference type="ARBA" id="ARBA00022722"/>
    </source>
</evidence>
<keyword evidence="2" id="KW-1277">Toxin-antitoxin system</keyword>
<sequence length="88" mass="10628">MDNYSISIKNSAKSDLKKIKHSQLKNQFLKIIDTLKEYPYFPNQSFEKLQPKHLGRYSRRINHQHRVVYTVDEDDKEVFILSAWSHYE</sequence>
<dbReference type="Proteomes" id="UP001152422">
    <property type="component" value="Unassembled WGS sequence"/>
</dbReference>
<protein>
    <recommendedName>
        <fullName evidence="7">Endoribonuclease YoeB</fullName>
    </recommendedName>
    <alternativeName>
        <fullName evidence="6">Putative mRNA interferase YoeB</fullName>
    </alternativeName>
</protein>
<keyword evidence="4" id="KW-0255">Endonuclease</keyword>
<evidence type="ECO:0000256" key="5">
    <source>
        <dbReference type="ARBA" id="ARBA00022801"/>
    </source>
</evidence>
<dbReference type="GO" id="GO:0016787">
    <property type="term" value="F:hydrolase activity"/>
    <property type="evidence" value="ECO:0007669"/>
    <property type="project" value="UniProtKB-KW"/>
</dbReference>
<evidence type="ECO:0000256" key="4">
    <source>
        <dbReference type="ARBA" id="ARBA00022759"/>
    </source>
</evidence>
<evidence type="ECO:0000256" key="1">
    <source>
        <dbReference type="ARBA" id="ARBA00008172"/>
    </source>
</evidence>
<dbReference type="SUPFAM" id="SSF143011">
    <property type="entry name" value="RelE-like"/>
    <property type="match status" value="1"/>
</dbReference>
<evidence type="ECO:0000256" key="6">
    <source>
        <dbReference type="ARBA" id="ARBA00030388"/>
    </source>
</evidence>
<evidence type="ECO:0000313" key="8">
    <source>
        <dbReference type="EMBL" id="MDG0847429.1"/>
    </source>
</evidence>
<dbReference type="Gene3D" id="3.30.2310.20">
    <property type="entry name" value="RelE-like"/>
    <property type="match status" value="1"/>
</dbReference>
<reference evidence="8" key="1">
    <citation type="submission" date="2022-05" db="EMBL/GenBank/DDBJ databases">
        <title>Comparative genomics of Staphylococcus equorum isolates.</title>
        <authorList>
            <person name="Luelf R.H."/>
        </authorList>
    </citation>
    <scope>NUCLEOTIDE SEQUENCE</scope>
    <source>
        <strain evidence="8">TMW 2.2497</strain>
    </source>
</reference>
<dbReference type="InterPro" id="IPR035093">
    <property type="entry name" value="RelE/ParE_toxin_dom_sf"/>
</dbReference>
<dbReference type="GO" id="GO:0004519">
    <property type="term" value="F:endonuclease activity"/>
    <property type="evidence" value="ECO:0007669"/>
    <property type="project" value="UniProtKB-KW"/>
</dbReference>
<dbReference type="NCBIfam" id="TIGR02116">
    <property type="entry name" value="toxin_Txe_YoeB"/>
    <property type="match status" value="1"/>
</dbReference>
<dbReference type="AlphaFoldDB" id="A0A9X4L5Z9"/>
<keyword evidence="5" id="KW-0378">Hydrolase</keyword>
<gene>
    <name evidence="8" type="ORF">M4L89_14525</name>
</gene>
<name>A0A9X4L5Z9_9STAP</name>
<keyword evidence="9" id="KW-1185">Reference proteome</keyword>
<evidence type="ECO:0000313" key="9">
    <source>
        <dbReference type="Proteomes" id="UP001152422"/>
    </source>
</evidence>
<dbReference type="GO" id="GO:0006401">
    <property type="term" value="P:RNA catabolic process"/>
    <property type="evidence" value="ECO:0007669"/>
    <property type="project" value="InterPro"/>
</dbReference>
<keyword evidence="3" id="KW-0540">Nuclease</keyword>
<dbReference type="InterPro" id="IPR009614">
    <property type="entry name" value="YoeB_toxin"/>
</dbReference>
<proteinExistence type="inferred from homology"/>
<comment type="caution">
    <text evidence="8">The sequence shown here is derived from an EMBL/GenBank/DDBJ whole genome shotgun (WGS) entry which is preliminary data.</text>
</comment>
<dbReference type="PANTHER" id="PTHR38039:SF1">
    <property type="entry name" value="TOXIN YOEB"/>
    <property type="match status" value="1"/>
</dbReference>
<dbReference type="GO" id="GO:0045892">
    <property type="term" value="P:negative regulation of DNA-templated transcription"/>
    <property type="evidence" value="ECO:0007669"/>
    <property type="project" value="TreeGrafter"/>
</dbReference>
<organism evidence="8 9">
    <name type="scientific">Staphylococcus equorum</name>
    <dbReference type="NCBI Taxonomy" id="246432"/>
    <lineage>
        <taxon>Bacteria</taxon>
        <taxon>Bacillati</taxon>
        <taxon>Bacillota</taxon>
        <taxon>Bacilli</taxon>
        <taxon>Bacillales</taxon>
        <taxon>Staphylococcaceae</taxon>
        <taxon>Staphylococcus</taxon>
    </lineage>
</organism>
<evidence type="ECO:0000256" key="2">
    <source>
        <dbReference type="ARBA" id="ARBA00022649"/>
    </source>
</evidence>
<dbReference type="PANTHER" id="PTHR38039">
    <property type="entry name" value="TOXIN YOEB"/>
    <property type="match status" value="1"/>
</dbReference>
<dbReference type="RefSeq" id="WP_002512550.1">
    <property type="nucleotide sequence ID" value="NZ_JAMBPZ010000016.1"/>
</dbReference>
<comment type="similarity">
    <text evidence="1">Belongs to the YoeB family.</text>
</comment>
<accession>A0A9X4L5Z9</accession>
<dbReference type="Pfam" id="PF06769">
    <property type="entry name" value="YoeB_toxin"/>
    <property type="match status" value="1"/>
</dbReference>
<evidence type="ECO:0000256" key="7">
    <source>
        <dbReference type="ARBA" id="ARBA00050056"/>
    </source>
</evidence>